<gene>
    <name evidence="3" type="ORF">MELLADRAFT_95749</name>
</gene>
<dbReference type="HOGENOM" id="CLU_2427487_0_0_1"/>
<keyword evidence="4" id="KW-1185">Reference proteome</keyword>
<organism evidence="4">
    <name type="scientific">Melampsora larici-populina (strain 98AG31 / pathotype 3-4-7)</name>
    <name type="common">Poplar leaf rust fungus</name>
    <dbReference type="NCBI Taxonomy" id="747676"/>
    <lineage>
        <taxon>Eukaryota</taxon>
        <taxon>Fungi</taxon>
        <taxon>Dikarya</taxon>
        <taxon>Basidiomycota</taxon>
        <taxon>Pucciniomycotina</taxon>
        <taxon>Pucciniomycetes</taxon>
        <taxon>Pucciniales</taxon>
        <taxon>Melampsoraceae</taxon>
        <taxon>Melampsora</taxon>
    </lineage>
</organism>
<proteinExistence type="predicted"/>
<keyword evidence="2" id="KW-1133">Transmembrane helix</keyword>
<evidence type="ECO:0000256" key="1">
    <source>
        <dbReference type="SAM" id="MobiDB-lite"/>
    </source>
</evidence>
<dbReference type="VEuPathDB" id="FungiDB:MELLADRAFT_95749"/>
<dbReference type="RefSeq" id="XP_007418386.1">
    <property type="nucleotide sequence ID" value="XM_007418324.1"/>
</dbReference>
<reference evidence="4" key="1">
    <citation type="journal article" date="2011" name="Proc. Natl. Acad. Sci. U.S.A.">
        <title>Obligate biotrophy features unraveled by the genomic analysis of rust fungi.</title>
        <authorList>
            <person name="Duplessis S."/>
            <person name="Cuomo C.A."/>
            <person name="Lin Y.-C."/>
            <person name="Aerts A."/>
            <person name="Tisserant E."/>
            <person name="Veneault-Fourrey C."/>
            <person name="Joly D.L."/>
            <person name="Hacquard S."/>
            <person name="Amselem J."/>
            <person name="Cantarel B.L."/>
            <person name="Chiu R."/>
            <person name="Coutinho P.M."/>
            <person name="Feau N."/>
            <person name="Field M."/>
            <person name="Frey P."/>
            <person name="Gelhaye E."/>
            <person name="Goldberg J."/>
            <person name="Grabherr M.G."/>
            <person name="Kodira C.D."/>
            <person name="Kohler A."/>
            <person name="Kuees U."/>
            <person name="Lindquist E.A."/>
            <person name="Lucas S.M."/>
            <person name="Mago R."/>
            <person name="Mauceli E."/>
            <person name="Morin E."/>
            <person name="Murat C."/>
            <person name="Pangilinan J.L."/>
            <person name="Park R."/>
            <person name="Pearson M."/>
            <person name="Quesneville H."/>
            <person name="Rouhier N."/>
            <person name="Sakthikumar S."/>
            <person name="Salamov A.A."/>
            <person name="Schmutz J."/>
            <person name="Selles B."/>
            <person name="Shapiro H."/>
            <person name="Tanguay P."/>
            <person name="Tuskan G.A."/>
            <person name="Henrissat B."/>
            <person name="Van de Peer Y."/>
            <person name="Rouze P."/>
            <person name="Ellis J.G."/>
            <person name="Dodds P.N."/>
            <person name="Schein J.E."/>
            <person name="Zhong S."/>
            <person name="Hamelin R.C."/>
            <person name="Grigoriev I.V."/>
            <person name="Szabo L.J."/>
            <person name="Martin F."/>
        </authorList>
    </citation>
    <scope>NUCLEOTIDE SEQUENCE [LARGE SCALE GENOMIC DNA]</scope>
    <source>
        <strain evidence="4">98AG31 / pathotype 3-4-7</strain>
    </source>
</reference>
<keyword evidence="2" id="KW-0472">Membrane</keyword>
<evidence type="ECO:0000256" key="2">
    <source>
        <dbReference type="SAM" id="Phobius"/>
    </source>
</evidence>
<dbReference type="InParanoid" id="F4SAG4"/>
<keyword evidence="2" id="KW-0812">Transmembrane</keyword>
<dbReference type="KEGG" id="mlr:MELLADRAFT_95749"/>
<feature type="transmembrane region" description="Helical" evidence="2">
    <location>
        <begin position="70"/>
        <end position="90"/>
    </location>
</feature>
<feature type="region of interest" description="Disordered" evidence="1">
    <location>
        <begin position="20"/>
        <end position="46"/>
    </location>
</feature>
<dbReference type="GeneID" id="18937345"/>
<dbReference type="AlphaFoldDB" id="F4SAG4"/>
<sequence>MHPALASHLLSEAMDRLNALQDDIDESPDEEQPNDDELDDEDNGDIAPPMFTRRVFLLKLLPSVVSRLRLALFPGFASLCFLPLSVFVCWA</sequence>
<name>F4SAG4_MELLP</name>
<dbReference type="Proteomes" id="UP000001072">
    <property type="component" value="Unassembled WGS sequence"/>
</dbReference>
<evidence type="ECO:0000313" key="4">
    <source>
        <dbReference type="Proteomes" id="UP000001072"/>
    </source>
</evidence>
<feature type="compositionally biased region" description="Acidic residues" evidence="1">
    <location>
        <begin position="22"/>
        <end position="44"/>
    </location>
</feature>
<dbReference type="EMBL" id="GL883178">
    <property type="protein sequence ID" value="EGF98362.1"/>
    <property type="molecule type" value="Genomic_DNA"/>
</dbReference>
<protein>
    <submittedName>
        <fullName evidence="3">Uncharacterized protein</fullName>
    </submittedName>
</protein>
<evidence type="ECO:0000313" key="3">
    <source>
        <dbReference type="EMBL" id="EGF98362.1"/>
    </source>
</evidence>
<accession>F4SAG4</accession>